<accession>A0A671KW70</accession>
<evidence type="ECO:0000313" key="4">
    <source>
        <dbReference type="Proteomes" id="UP000472260"/>
    </source>
</evidence>
<protein>
    <recommendedName>
        <fullName evidence="2">RRM domain-containing protein</fullName>
    </recommendedName>
</protein>
<organism evidence="3 4">
    <name type="scientific">Sinocyclocheilus anshuiensis</name>
    <dbReference type="NCBI Taxonomy" id="1608454"/>
    <lineage>
        <taxon>Eukaryota</taxon>
        <taxon>Metazoa</taxon>
        <taxon>Chordata</taxon>
        <taxon>Craniata</taxon>
        <taxon>Vertebrata</taxon>
        <taxon>Euteleostomi</taxon>
        <taxon>Actinopterygii</taxon>
        <taxon>Neopterygii</taxon>
        <taxon>Teleostei</taxon>
        <taxon>Ostariophysi</taxon>
        <taxon>Cypriniformes</taxon>
        <taxon>Cyprinidae</taxon>
        <taxon>Cyprininae</taxon>
        <taxon>Sinocyclocheilus</taxon>
    </lineage>
</organism>
<dbReference type="Pfam" id="PF00076">
    <property type="entry name" value="RRM_1"/>
    <property type="match status" value="1"/>
</dbReference>
<dbReference type="InterPro" id="IPR012677">
    <property type="entry name" value="Nucleotide-bd_a/b_plait_sf"/>
</dbReference>
<dbReference type="Ensembl" id="ENSSANT00000012705.1">
    <property type="protein sequence ID" value="ENSSANP00000011871.1"/>
    <property type="gene ID" value="ENSSANG00000006466.1"/>
</dbReference>
<reference evidence="3" key="1">
    <citation type="submission" date="2025-08" db="UniProtKB">
        <authorList>
            <consortium name="Ensembl"/>
        </authorList>
    </citation>
    <scope>IDENTIFICATION</scope>
</reference>
<feature type="domain" description="RRM" evidence="2">
    <location>
        <begin position="42"/>
        <end position="110"/>
    </location>
</feature>
<dbReference type="GO" id="GO:0003723">
    <property type="term" value="F:RNA binding"/>
    <property type="evidence" value="ECO:0007669"/>
    <property type="project" value="UniProtKB-UniRule"/>
</dbReference>
<dbReference type="PROSITE" id="PS50102">
    <property type="entry name" value="RRM"/>
    <property type="match status" value="1"/>
</dbReference>
<keyword evidence="4" id="KW-1185">Reference proteome</keyword>
<proteinExistence type="predicted"/>
<sequence>LDDKLDLTEASICGYISLSFEWSSSEDNIQQIDLSWPLLVMLHDVFDPFGPICSLQVFRSRNNFCRGYALVTFEHRSDAKNALEALDFSELLDKRPMHPSRRLGCSRSKPS</sequence>
<dbReference type="InterPro" id="IPR035979">
    <property type="entry name" value="RBD_domain_sf"/>
</dbReference>
<dbReference type="SUPFAM" id="SSF54928">
    <property type="entry name" value="RNA-binding domain, RBD"/>
    <property type="match status" value="1"/>
</dbReference>
<name>A0A671KW70_9TELE</name>
<dbReference type="CDD" id="cd00590">
    <property type="entry name" value="RRM_SF"/>
    <property type="match status" value="1"/>
</dbReference>
<keyword evidence="1" id="KW-0694">RNA-binding</keyword>
<dbReference type="InterPro" id="IPR000504">
    <property type="entry name" value="RRM_dom"/>
</dbReference>
<reference evidence="3" key="2">
    <citation type="submission" date="2025-09" db="UniProtKB">
        <authorList>
            <consortium name="Ensembl"/>
        </authorList>
    </citation>
    <scope>IDENTIFICATION</scope>
</reference>
<evidence type="ECO:0000256" key="1">
    <source>
        <dbReference type="PROSITE-ProRule" id="PRU00176"/>
    </source>
</evidence>
<evidence type="ECO:0000259" key="2">
    <source>
        <dbReference type="PROSITE" id="PS50102"/>
    </source>
</evidence>
<evidence type="ECO:0000313" key="3">
    <source>
        <dbReference type="Ensembl" id="ENSSANP00000011871.1"/>
    </source>
</evidence>
<dbReference type="Gene3D" id="3.30.70.330">
    <property type="match status" value="1"/>
</dbReference>
<dbReference type="AlphaFoldDB" id="A0A671KW70"/>
<dbReference type="Proteomes" id="UP000472260">
    <property type="component" value="Unassembled WGS sequence"/>
</dbReference>